<geneLocation type="plasmid" evidence="1 2">
    <name>p_1</name>
</geneLocation>
<keyword evidence="1" id="KW-0614">Plasmid</keyword>
<organism evidence="1 2">
    <name type="scientific">Mesorhizobium huakuii</name>
    <dbReference type="NCBI Taxonomy" id="28104"/>
    <lineage>
        <taxon>Bacteria</taxon>
        <taxon>Pseudomonadati</taxon>
        <taxon>Pseudomonadota</taxon>
        <taxon>Alphaproteobacteria</taxon>
        <taxon>Hyphomicrobiales</taxon>
        <taxon>Phyllobacteriaceae</taxon>
        <taxon>Mesorhizobium</taxon>
    </lineage>
</organism>
<dbReference type="SUPFAM" id="SSF53474">
    <property type="entry name" value="alpha/beta-Hydrolases"/>
    <property type="match status" value="1"/>
</dbReference>
<dbReference type="Gene3D" id="3.40.50.1820">
    <property type="entry name" value="alpha/beta hydrolase"/>
    <property type="match status" value="1"/>
</dbReference>
<dbReference type="Proteomes" id="UP000515465">
    <property type="component" value="Plasmid p_1"/>
</dbReference>
<dbReference type="InterPro" id="IPR029058">
    <property type="entry name" value="AB_hydrolase_fold"/>
</dbReference>
<sequence length="299" mass="31975">MLALSYPSDHPVFPRPDVALTTTMWAAAAATITADIIAKRSLPPDVLLMGWSMAGRASRAFTRAAESHGLAVRGFISLAATPPLPRFADTPPQGQPFTEDGLWKTDGRLGDAQPQHELYLNDIHWRNGGREYDLIAAADYFGAYTTNTPILLRGEPEQGSGLSGNSLVETITDLGSFDFSGYPITGAIMPTSPLDARHVVTDQATWAFLNSQKLYSVYEALARAGASIGSDDVWNSILDVKFAMETTLSCSVEGGHFFFIGREGAMQTAAHISRLSAALDAIRSRLQALGGASSSPPPC</sequence>
<dbReference type="EMBL" id="CP050299">
    <property type="protein sequence ID" value="QND62308.1"/>
    <property type="molecule type" value="Genomic_DNA"/>
</dbReference>
<evidence type="ECO:0000313" key="1">
    <source>
        <dbReference type="EMBL" id="QND62308.1"/>
    </source>
</evidence>
<proteinExistence type="predicted"/>
<dbReference type="RefSeq" id="WP_183465688.1">
    <property type="nucleotide sequence ID" value="NZ_CP050299.1"/>
</dbReference>
<protein>
    <submittedName>
        <fullName evidence="1">Uncharacterized protein</fullName>
    </submittedName>
</protein>
<evidence type="ECO:0000313" key="2">
    <source>
        <dbReference type="Proteomes" id="UP000515465"/>
    </source>
</evidence>
<accession>A0A7G6T6C6</accession>
<reference evidence="2" key="1">
    <citation type="journal article" date="2020" name="Mol. Plant Microbe">
        <title>Rhizobial microsymbionts of the narrowly endemic Oxytropis species growing in Kamchatka are characterized by significant genetic diversity and possess a set of genes that are associated with T3SS and T6SS secretion systems and can affect the development of symbiosis.</title>
        <authorList>
            <person name="Safronova V."/>
            <person name="Guro P."/>
            <person name="Sazanova A."/>
            <person name="Kuznetsova I."/>
            <person name="Belimov A."/>
            <person name="Yakubov V."/>
            <person name="Chirak E."/>
            <person name="Afonin A."/>
            <person name="Gogolev Y."/>
            <person name="Andronov E."/>
            <person name="Tikhonovich I."/>
        </authorList>
    </citation>
    <scope>NUCLEOTIDE SEQUENCE [LARGE SCALE GENOMIC DNA]</scope>
    <source>
        <strain evidence="2">583</strain>
        <plasmid evidence="2">p_1</plasmid>
    </source>
</reference>
<gene>
    <name evidence="1" type="ORF">HB778_40610</name>
</gene>
<dbReference type="AlphaFoldDB" id="A0A7G6T6C6"/>
<name>A0A7G6T6C6_9HYPH</name>